<sequence length="51" mass="5420">MTGAVPARWTGRYGGSSRARRGGAAGKAVPAVGPRRRRPWEPAREPGMTES</sequence>
<dbReference type="EMBL" id="DS999644">
    <property type="protein sequence ID" value="EFE77065.2"/>
    <property type="molecule type" value="Genomic_DNA"/>
</dbReference>
<evidence type="ECO:0000256" key="1">
    <source>
        <dbReference type="SAM" id="MobiDB-lite"/>
    </source>
</evidence>
<dbReference type="AlphaFoldDB" id="D6AHV0"/>
<gene>
    <name evidence="2" type="ORF">SSGG_04432</name>
</gene>
<accession>D6AHV0</accession>
<organism evidence="2 3">
    <name type="scientific">Streptomyces filamentosus NRRL 15998</name>
    <dbReference type="NCBI Taxonomy" id="457431"/>
    <lineage>
        <taxon>Bacteria</taxon>
        <taxon>Bacillati</taxon>
        <taxon>Actinomycetota</taxon>
        <taxon>Actinomycetes</taxon>
        <taxon>Kitasatosporales</taxon>
        <taxon>Streptomycetaceae</taxon>
        <taxon>Streptomyces</taxon>
    </lineage>
</organism>
<reference evidence="3" key="1">
    <citation type="submission" date="2008-10" db="EMBL/GenBank/DDBJ databases">
        <authorList>
            <person name="Molnar K."/>
        </authorList>
    </citation>
    <scope>NUCLEOTIDE SEQUENCE [LARGE SCALE GENOMIC DNA]</scope>
    <source>
        <strain evidence="3">NRRL 15998</strain>
    </source>
</reference>
<evidence type="ECO:0000313" key="3">
    <source>
        <dbReference type="Proteomes" id="UP000003986"/>
    </source>
</evidence>
<proteinExistence type="predicted"/>
<protein>
    <submittedName>
        <fullName evidence="2">Predicted protein</fullName>
    </submittedName>
</protein>
<reference evidence="3" key="2">
    <citation type="submission" date="2008-12" db="EMBL/GenBank/DDBJ databases">
        <title>Annotation of Streptomyces roseosporus strain NRRL 15998.</title>
        <authorList>
            <consortium name="The Broad Institute Genome Sequencing Platform"/>
            <consortium name="Broad Institute Microbial Sequencing Center"/>
            <person name="Fischbach M."/>
            <person name="Ward D."/>
            <person name="Young S."/>
            <person name="Kodira C.D."/>
            <person name="Zeng Q."/>
            <person name="Koehrsen M."/>
            <person name="Godfrey P."/>
            <person name="Alvarado L."/>
            <person name="Berlin A.M."/>
            <person name="Borenstein D."/>
            <person name="Chen Z."/>
            <person name="Engels R."/>
            <person name="Freedman E."/>
            <person name="Gellesch M."/>
            <person name="Goldberg J."/>
            <person name="Griggs A."/>
            <person name="Gujja S."/>
            <person name="Heiman D.I."/>
            <person name="Hepburn T.A."/>
            <person name="Howarth C."/>
            <person name="Jen D."/>
            <person name="Larson L."/>
            <person name="Lewis B."/>
            <person name="Mehta T."/>
            <person name="Park D."/>
            <person name="Pearson M."/>
            <person name="Roberts A."/>
            <person name="Saif S."/>
            <person name="Shea T.D."/>
            <person name="Shenoy N."/>
            <person name="Sisk P."/>
            <person name="Stolte C."/>
            <person name="Sykes S.N."/>
            <person name="Walk T."/>
            <person name="White J."/>
            <person name="Yandava C."/>
            <person name="Straight P."/>
            <person name="Clardy J."/>
            <person name="Hung D."/>
            <person name="Kolter R."/>
            <person name="Mekalanos J."/>
            <person name="Walker S."/>
            <person name="Walsh C.T."/>
            <person name="Wieland B.L.C."/>
            <person name="Ilzarbe M."/>
            <person name="Galagan J."/>
            <person name="Nusbaum C."/>
            <person name="Birren B."/>
        </authorList>
    </citation>
    <scope>NUCLEOTIDE SEQUENCE [LARGE SCALE GENOMIC DNA]</scope>
    <source>
        <strain evidence="3">NRRL 15998</strain>
    </source>
</reference>
<evidence type="ECO:0000313" key="2">
    <source>
        <dbReference type="EMBL" id="EFE77065.2"/>
    </source>
</evidence>
<name>D6AHV0_STRFL</name>
<dbReference type="Proteomes" id="UP000003986">
    <property type="component" value="Unassembled WGS sequence"/>
</dbReference>
<feature type="region of interest" description="Disordered" evidence="1">
    <location>
        <begin position="1"/>
        <end position="51"/>
    </location>
</feature>